<keyword evidence="3" id="KW-0804">Transcription</keyword>
<dbReference type="InterPro" id="IPR036390">
    <property type="entry name" value="WH_DNA-bd_sf"/>
</dbReference>
<keyword evidence="6" id="KW-1185">Reference proteome</keyword>
<keyword evidence="2" id="KW-0238">DNA-binding</keyword>
<comment type="caution">
    <text evidence="5">The sequence shown here is derived from an EMBL/GenBank/DDBJ whole genome shotgun (WGS) entry which is preliminary data.</text>
</comment>
<dbReference type="AlphaFoldDB" id="A0A6P0CD45"/>
<dbReference type="EMBL" id="JAABNT010000004">
    <property type="protein sequence ID" value="NEK22314.1"/>
    <property type="molecule type" value="Genomic_DNA"/>
</dbReference>
<reference evidence="5 6" key="1">
    <citation type="submission" date="2020-01" db="EMBL/GenBank/DDBJ databases">
        <title>Sulfitobacter sediminilitoris sp. nov., isolated from a tidal flat.</title>
        <authorList>
            <person name="Park S."/>
            <person name="Yoon J.-H."/>
        </authorList>
    </citation>
    <scope>NUCLEOTIDE SEQUENCE [LARGE SCALE GENOMIC DNA]</scope>
    <source>
        <strain evidence="5 6">JBTF-M27</strain>
    </source>
</reference>
<evidence type="ECO:0000313" key="6">
    <source>
        <dbReference type="Proteomes" id="UP000468591"/>
    </source>
</evidence>
<dbReference type="PROSITE" id="PS51118">
    <property type="entry name" value="HTH_HXLR"/>
    <property type="match status" value="1"/>
</dbReference>
<dbReference type="RefSeq" id="WP_050932077.1">
    <property type="nucleotide sequence ID" value="NZ_JAABNT010000004.1"/>
</dbReference>
<dbReference type="InterPro" id="IPR036388">
    <property type="entry name" value="WH-like_DNA-bd_sf"/>
</dbReference>
<dbReference type="SUPFAM" id="SSF55718">
    <property type="entry name" value="SCP-like"/>
    <property type="match status" value="1"/>
</dbReference>
<dbReference type="GO" id="GO:0003677">
    <property type="term" value="F:DNA binding"/>
    <property type="evidence" value="ECO:0007669"/>
    <property type="project" value="UniProtKB-KW"/>
</dbReference>
<dbReference type="Gene3D" id="3.30.1050.10">
    <property type="entry name" value="SCP2 sterol-binding domain"/>
    <property type="match status" value="1"/>
</dbReference>
<evidence type="ECO:0000313" key="5">
    <source>
        <dbReference type="EMBL" id="NEK22314.1"/>
    </source>
</evidence>
<dbReference type="Pfam" id="PF01638">
    <property type="entry name" value="HxlR"/>
    <property type="match status" value="1"/>
</dbReference>
<dbReference type="Gene3D" id="1.10.10.10">
    <property type="entry name" value="Winged helix-like DNA-binding domain superfamily/Winged helix DNA-binding domain"/>
    <property type="match status" value="1"/>
</dbReference>
<dbReference type="InterPro" id="IPR011991">
    <property type="entry name" value="ArsR-like_HTH"/>
</dbReference>
<protein>
    <submittedName>
        <fullName evidence="5">Transcriptional regulator</fullName>
    </submittedName>
</protein>
<keyword evidence="1" id="KW-0805">Transcription regulation</keyword>
<feature type="domain" description="HTH hxlR-type" evidence="4">
    <location>
        <begin position="10"/>
        <end position="107"/>
    </location>
</feature>
<evidence type="ECO:0000256" key="3">
    <source>
        <dbReference type="ARBA" id="ARBA00023163"/>
    </source>
</evidence>
<dbReference type="SUPFAM" id="SSF46785">
    <property type="entry name" value="Winged helix' DNA-binding domain"/>
    <property type="match status" value="1"/>
</dbReference>
<evidence type="ECO:0000256" key="2">
    <source>
        <dbReference type="ARBA" id="ARBA00023125"/>
    </source>
</evidence>
<dbReference type="PANTHER" id="PTHR33204:SF37">
    <property type="entry name" value="HTH-TYPE TRANSCRIPTIONAL REGULATOR YODB"/>
    <property type="match status" value="1"/>
</dbReference>
<name>A0A6P0CD45_9RHOB</name>
<proteinExistence type="predicted"/>
<organism evidence="5 6">
    <name type="scientific">Sulfitobacter sediminilitoris</name>
    <dbReference type="NCBI Taxonomy" id="2698830"/>
    <lineage>
        <taxon>Bacteria</taxon>
        <taxon>Pseudomonadati</taxon>
        <taxon>Pseudomonadota</taxon>
        <taxon>Alphaproteobacteria</taxon>
        <taxon>Rhodobacterales</taxon>
        <taxon>Roseobacteraceae</taxon>
        <taxon>Sulfitobacter</taxon>
    </lineage>
</organism>
<sequence length="248" mass="28544">MPNKPYGLICPISHACEVLEPRWTIPILSEMWGGSTRFNDIRRGVGNISTALLSRRLKELAEQGLIERIEDPATGQVDYIRTQRAIDLEPTLEAMGKWAQCNIEAQDALENLTVSKLMWQMRNYIDPDQLPNRQLVFQFRFTDPGLDYDKYWALIRPGFPNEICTTIPDYDVDLFIETNCMSLSSIILNRTTIARELENGRLFLSGDAMISRTMNRWFYQRTKEDLSEVPQLQDDWFNGPDMGVAAAE</sequence>
<dbReference type="CDD" id="cd00090">
    <property type="entry name" value="HTH_ARSR"/>
    <property type="match status" value="1"/>
</dbReference>
<evidence type="ECO:0000256" key="1">
    <source>
        <dbReference type="ARBA" id="ARBA00023015"/>
    </source>
</evidence>
<dbReference type="Proteomes" id="UP000468591">
    <property type="component" value="Unassembled WGS sequence"/>
</dbReference>
<dbReference type="GO" id="GO:0006355">
    <property type="term" value="P:regulation of DNA-templated transcription"/>
    <property type="evidence" value="ECO:0007669"/>
    <property type="project" value="UniProtKB-ARBA"/>
</dbReference>
<dbReference type="InterPro" id="IPR002577">
    <property type="entry name" value="HTH_HxlR"/>
</dbReference>
<dbReference type="InterPro" id="IPR036527">
    <property type="entry name" value="SCP2_sterol-bd_dom_sf"/>
</dbReference>
<accession>A0A6P0CD45</accession>
<dbReference type="PANTHER" id="PTHR33204">
    <property type="entry name" value="TRANSCRIPTIONAL REGULATOR, MARR FAMILY"/>
    <property type="match status" value="1"/>
</dbReference>
<gene>
    <name evidence="5" type="ORF">GV827_07865</name>
</gene>
<evidence type="ECO:0000259" key="4">
    <source>
        <dbReference type="PROSITE" id="PS51118"/>
    </source>
</evidence>